<protein>
    <submittedName>
        <fullName evidence="1">SRGAP1/PPM1H fusion protein</fullName>
    </submittedName>
</protein>
<dbReference type="EMBL" id="KF179301">
    <property type="protein sequence ID" value="AGT29351.1"/>
    <property type="molecule type" value="mRNA"/>
</dbReference>
<organism evidence="1">
    <name type="scientific">Homo sapiens</name>
    <name type="common">Human</name>
    <dbReference type="NCBI Taxonomy" id="9606"/>
    <lineage>
        <taxon>Eukaryota</taxon>
        <taxon>Metazoa</taxon>
        <taxon>Chordata</taxon>
        <taxon>Craniata</taxon>
        <taxon>Vertebrata</taxon>
        <taxon>Euteleostomi</taxon>
        <taxon>Mammalia</taxon>
        <taxon>Eutheria</taxon>
        <taxon>Euarchontoglires</taxon>
        <taxon>Primates</taxon>
        <taxon>Haplorrhini</taxon>
        <taxon>Catarrhini</taxon>
        <taxon>Hominidae</taxon>
        <taxon>Homo</taxon>
    </lineage>
</organism>
<evidence type="ECO:0000313" key="1">
    <source>
        <dbReference type="EMBL" id="AGT29351.1"/>
    </source>
</evidence>
<reference evidence="1" key="1">
    <citation type="submission" date="2013-05" db="EMBL/GenBank/DDBJ databases">
        <title>A reversible gene trap collection empowers haploid genetics in human cells.</title>
        <authorList>
            <person name="Them N."/>
            <person name="Schischlik F."/>
            <person name="Kralovics R."/>
        </authorList>
    </citation>
    <scope>NUCLEOTIDE SEQUENCE</scope>
</reference>
<dbReference type="PeptideAtlas" id="S5ZYJ2"/>
<proteinExistence type="evidence at transcript level"/>
<accession>S5ZYJ2</accession>
<dbReference type="AlphaFoldDB" id="S5ZYJ2"/>
<dbReference type="ChiTaRS" id="PPM1H">
    <property type="organism name" value="human"/>
</dbReference>
<gene>
    <name evidence="1" type="primary">PPM1H fusion</name>
    <name evidence="1" type="synonym">SRGAP1</name>
</gene>
<name>S5ZYJ2_HUMAN</name>
<sequence length="43" mass="4839">MSTPSRFKKDKEIIAEYESQVKGLSMPGRAHTMKTKPAVRCSL</sequence>